<protein>
    <submittedName>
        <fullName evidence="2">Uncharacterized protein</fullName>
    </submittedName>
</protein>
<comment type="caution">
    <text evidence="2">The sequence shown here is derived from an EMBL/GenBank/DDBJ whole genome shotgun (WGS) entry which is preliminary data.</text>
</comment>
<dbReference type="Proteomes" id="UP000295008">
    <property type="component" value="Unassembled WGS sequence"/>
</dbReference>
<organism evidence="2 3">
    <name type="scientific">Hydrogenispora ethanolica</name>
    <dbReference type="NCBI Taxonomy" id="1082276"/>
    <lineage>
        <taxon>Bacteria</taxon>
        <taxon>Bacillati</taxon>
        <taxon>Bacillota</taxon>
        <taxon>Hydrogenispora</taxon>
    </lineage>
</organism>
<sequence length="38" mass="4030">MTGNLKKVIKGYQPRTNSKATVKPPQGGTGLVSKSKTK</sequence>
<keyword evidence="3" id="KW-1185">Reference proteome</keyword>
<dbReference type="EMBL" id="SLUN01000015">
    <property type="protein sequence ID" value="TCL66519.1"/>
    <property type="molecule type" value="Genomic_DNA"/>
</dbReference>
<reference evidence="2 3" key="1">
    <citation type="submission" date="2019-03" db="EMBL/GenBank/DDBJ databases">
        <title>Genomic Encyclopedia of Type Strains, Phase IV (KMG-IV): sequencing the most valuable type-strain genomes for metagenomic binning, comparative biology and taxonomic classification.</title>
        <authorList>
            <person name="Goeker M."/>
        </authorList>
    </citation>
    <scope>NUCLEOTIDE SEQUENCE [LARGE SCALE GENOMIC DNA]</scope>
    <source>
        <strain evidence="2 3">LX-B</strain>
    </source>
</reference>
<dbReference type="AlphaFoldDB" id="A0A4R1RKH5"/>
<accession>A0A4R1RKH5</accession>
<proteinExistence type="predicted"/>
<evidence type="ECO:0000256" key="1">
    <source>
        <dbReference type="SAM" id="MobiDB-lite"/>
    </source>
</evidence>
<name>A0A4R1RKH5_HYDET</name>
<evidence type="ECO:0000313" key="2">
    <source>
        <dbReference type="EMBL" id="TCL66519.1"/>
    </source>
</evidence>
<feature type="region of interest" description="Disordered" evidence="1">
    <location>
        <begin position="1"/>
        <end position="38"/>
    </location>
</feature>
<gene>
    <name evidence="2" type="ORF">EDC14_101562</name>
</gene>
<evidence type="ECO:0000313" key="3">
    <source>
        <dbReference type="Proteomes" id="UP000295008"/>
    </source>
</evidence>